<reference evidence="3" key="1">
    <citation type="submission" date="2019-03" db="EMBL/GenBank/DDBJ databases">
        <title>Snf2 controls pulcherriminic acid biosynthesis and connects pigmentation and antifungal activity of the yeast Metschnikowia pulcherrima.</title>
        <authorList>
            <person name="Gore-Lloyd D."/>
            <person name="Sumann I."/>
            <person name="Brachmann A.O."/>
            <person name="Schneeberger K."/>
            <person name="Ortiz-Merino R.A."/>
            <person name="Moreno-Beltran M."/>
            <person name="Schlaefli M."/>
            <person name="Kirner P."/>
            <person name="Santos Kron A."/>
            <person name="Wolfe K.H."/>
            <person name="Piel J."/>
            <person name="Ahrens C.H."/>
            <person name="Henk D."/>
            <person name="Freimoser F.M."/>
        </authorList>
    </citation>
    <scope>NUCLEOTIDE SEQUENCE [LARGE SCALE GENOMIC DNA]</scope>
    <source>
        <strain evidence="3">APC 1.2</strain>
    </source>
</reference>
<feature type="region of interest" description="Disordered" evidence="1">
    <location>
        <begin position="1"/>
        <end position="37"/>
    </location>
</feature>
<evidence type="ECO:0000313" key="2">
    <source>
        <dbReference type="EMBL" id="QBM90274.1"/>
    </source>
</evidence>
<name>A0A4P6XW99_9ASCO</name>
<protein>
    <submittedName>
        <fullName evidence="2">Uncharacterized protein</fullName>
    </submittedName>
</protein>
<dbReference type="Proteomes" id="UP000292447">
    <property type="component" value="Chromosome V"/>
</dbReference>
<keyword evidence="3" id="KW-1185">Reference proteome</keyword>
<dbReference type="AlphaFoldDB" id="A0A4P6XW99"/>
<sequence length="513" mass="57606">MDQPQSMEVSEPKSNAGPPLRRGPYDEHDPFRQNTLDLKYPFPQSHLFPPSLSIRSEPPKSAGPFLEAPSVHDHSQRYTPQEYVTLAREIDDKRYKGQFHYPSGAGQASMSHLSNALHPPGINLYNGSGAGAGSFRGLIIPPSVNHNMAKPAEEKLVTPIPPLHVQQENSRKEELELSADGENVIQSKCSRCKKEFVQRLVKPAETGKAKTNEPKVYKLCFHCRDLQRQRSRRWQKKTKDKEGACRRCGSEIPLDQQKFVLCPQCRKSLRLRKANRAAQGRCVHCSGPIEALIVKEDSPDGESSEEPDGRRPLEPGAFKVCQRCRENDKIRRTNLERMGNCNRCAKALTPDEQGKHKVCFTCRQKKKKLSSISAFNPDSVNDGQSAPAPPLQSSLLLHGPQHLQPRHHLQNTMHGPQPGQQMPEMAPNVMMPLMSFMPMEQGGMLMHPGMGGYAPPQDHMAYGQMQHMPQSAGEMYKPPQLPHLQPHVDQGYQQYIGYPPVGRNGLHYSNSRM</sequence>
<feature type="region of interest" description="Disordered" evidence="1">
    <location>
        <begin position="53"/>
        <end position="77"/>
    </location>
</feature>
<dbReference type="EMBL" id="CP034460">
    <property type="protein sequence ID" value="QBM90274.1"/>
    <property type="molecule type" value="Genomic_DNA"/>
</dbReference>
<proteinExistence type="predicted"/>
<feature type="compositionally biased region" description="Polar residues" evidence="1">
    <location>
        <begin position="373"/>
        <end position="383"/>
    </location>
</feature>
<dbReference type="STRING" id="2163413.A0A4P6XW99"/>
<accession>A0A4P6XW99</accession>
<evidence type="ECO:0000256" key="1">
    <source>
        <dbReference type="SAM" id="MobiDB-lite"/>
    </source>
</evidence>
<gene>
    <name evidence="2" type="ORF">METSCH_E05190</name>
</gene>
<feature type="region of interest" description="Disordered" evidence="1">
    <location>
        <begin position="373"/>
        <end position="393"/>
    </location>
</feature>
<evidence type="ECO:0000313" key="3">
    <source>
        <dbReference type="Proteomes" id="UP000292447"/>
    </source>
</evidence>
<organism evidence="2 3">
    <name type="scientific">Metschnikowia aff. pulcherrima</name>
    <dbReference type="NCBI Taxonomy" id="2163413"/>
    <lineage>
        <taxon>Eukaryota</taxon>
        <taxon>Fungi</taxon>
        <taxon>Dikarya</taxon>
        <taxon>Ascomycota</taxon>
        <taxon>Saccharomycotina</taxon>
        <taxon>Pichiomycetes</taxon>
        <taxon>Metschnikowiaceae</taxon>
        <taxon>Metschnikowia</taxon>
    </lineage>
</organism>